<comment type="subcellular location">
    <subcellularLocation>
        <location evidence="1">Nucleus</location>
    </subcellularLocation>
</comment>
<feature type="compositionally biased region" description="Polar residues" evidence="11">
    <location>
        <begin position="1"/>
        <end position="14"/>
    </location>
</feature>
<proteinExistence type="inferred from homology"/>
<feature type="region of interest" description="Disordered" evidence="11">
    <location>
        <begin position="1"/>
        <end position="20"/>
    </location>
</feature>
<dbReference type="GO" id="GO:0000123">
    <property type="term" value="C:histone acetyltransferase complex"/>
    <property type="evidence" value="ECO:0007669"/>
    <property type="project" value="InterPro"/>
</dbReference>
<evidence type="ECO:0000256" key="10">
    <source>
        <dbReference type="SAM" id="Coils"/>
    </source>
</evidence>
<keyword evidence="6 10" id="KW-0175">Coiled coil</keyword>
<dbReference type="AlphaFoldDB" id="A0A6G1S3T0"/>
<evidence type="ECO:0000256" key="3">
    <source>
        <dbReference type="ARBA" id="ARBA00019141"/>
    </source>
</evidence>
<evidence type="ECO:0000256" key="5">
    <source>
        <dbReference type="ARBA" id="ARBA00023015"/>
    </source>
</evidence>
<evidence type="ECO:0000256" key="2">
    <source>
        <dbReference type="ARBA" id="ARBA00010916"/>
    </source>
</evidence>
<evidence type="ECO:0000256" key="4">
    <source>
        <dbReference type="ARBA" id="ARBA00022853"/>
    </source>
</evidence>
<dbReference type="GO" id="GO:0005634">
    <property type="term" value="C:nucleus"/>
    <property type="evidence" value="ECO:0007669"/>
    <property type="project" value="UniProtKB-SubCell"/>
</dbReference>
<reference evidence="12" key="1">
    <citation type="submission" date="2018-10" db="EMBL/GenBank/DDBJ databases">
        <title>Transcriptome assembly of Aceria tosichella (Wheat curl mite) Type 2.</title>
        <authorList>
            <person name="Scully E.D."/>
            <person name="Geib S.M."/>
            <person name="Palmer N.A."/>
            <person name="Gupta A.K."/>
            <person name="Sarath G."/>
            <person name="Tatineni S."/>
        </authorList>
    </citation>
    <scope>NUCLEOTIDE SEQUENCE</scope>
    <source>
        <strain evidence="12">LincolnNE</strain>
    </source>
</reference>
<dbReference type="EMBL" id="GGYP01000384">
    <property type="protein sequence ID" value="MDE45155.1"/>
    <property type="molecule type" value="Transcribed_RNA"/>
</dbReference>
<gene>
    <name evidence="12" type="primary">meaf6</name>
    <name evidence="12" type="ORF">g.12850</name>
</gene>
<keyword evidence="8" id="KW-0539">Nucleus</keyword>
<evidence type="ECO:0000256" key="6">
    <source>
        <dbReference type="ARBA" id="ARBA00023054"/>
    </source>
</evidence>
<evidence type="ECO:0000256" key="1">
    <source>
        <dbReference type="ARBA" id="ARBA00004123"/>
    </source>
</evidence>
<keyword evidence="4" id="KW-0156">Chromatin regulator</keyword>
<comment type="similarity">
    <text evidence="2 9">Belongs to the EAF6 family.</text>
</comment>
<evidence type="ECO:0000313" key="12">
    <source>
        <dbReference type="EMBL" id="MDE45155.1"/>
    </source>
</evidence>
<sequence>MPRTKSNSSSTNMPDDTDPRQKLIELVRQRSELTDQLATLERQIYKFEESYLLETAAYGNIVRGWDRYSSHTLHRQTQPKRERKIKDTERLFFQVIHNIPNGNQKFG</sequence>
<accession>A0A6G1S3T0</accession>
<evidence type="ECO:0000256" key="11">
    <source>
        <dbReference type="SAM" id="MobiDB-lite"/>
    </source>
</evidence>
<feature type="coiled-coil region" evidence="10">
    <location>
        <begin position="23"/>
        <end position="50"/>
    </location>
</feature>
<protein>
    <recommendedName>
        <fullName evidence="3">Chromatin modification-related protein MEAF6</fullName>
    </recommendedName>
</protein>
<name>A0A6G1S3T0_9ACAR</name>
<dbReference type="PANTHER" id="PTHR13476">
    <property type="entry name" value="CHROMATIN MODIFICATION-RELATED PROTEIN MEAF6"/>
    <property type="match status" value="1"/>
</dbReference>
<dbReference type="InterPro" id="IPR015418">
    <property type="entry name" value="Eaf6"/>
</dbReference>
<keyword evidence="5 9" id="KW-0805">Transcription regulation</keyword>
<evidence type="ECO:0000256" key="9">
    <source>
        <dbReference type="RuleBase" id="RU368022"/>
    </source>
</evidence>
<keyword evidence="7 9" id="KW-0804">Transcription</keyword>
<organism evidence="12">
    <name type="scientific">Aceria tosichella</name>
    <name type="common">wheat curl mite</name>
    <dbReference type="NCBI Taxonomy" id="561515"/>
    <lineage>
        <taxon>Eukaryota</taxon>
        <taxon>Metazoa</taxon>
        <taxon>Ecdysozoa</taxon>
        <taxon>Arthropoda</taxon>
        <taxon>Chelicerata</taxon>
        <taxon>Arachnida</taxon>
        <taxon>Acari</taxon>
        <taxon>Acariformes</taxon>
        <taxon>Trombidiformes</taxon>
        <taxon>Prostigmata</taxon>
        <taxon>Eupodina</taxon>
        <taxon>Eriophyoidea</taxon>
        <taxon>Eriophyidae</taxon>
        <taxon>Eriophyinae</taxon>
        <taxon>Aceriini</taxon>
        <taxon>Aceria</taxon>
    </lineage>
</organism>
<dbReference type="GO" id="GO:0006325">
    <property type="term" value="P:chromatin organization"/>
    <property type="evidence" value="ECO:0007669"/>
    <property type="project" value="UniProtKB-KW"/>
</dbReference>
<dbReference type="Pfam" id="PF09340">
    <property type="entry name" value="NuA4"/>
    <property type="match status" value="1"/>
</dbReference>
<evidence type="ECO:0000256" key="7">
    <source>
        <dbReference type="ARBA" id="ARBA00023163"/>
    </source>
</evidence>
<evidence type="ECO:0000256" key="8">
    <source>
        <dbReference type="ARBA" id="ARBA00023242"/>
    </source>
</evidence>